<evidence type="ECO:0000313" key="3">
    <source>
        <dbReference type="Proteomes" id="UP000635885"/>
    </source>
</evidence>
<protein>
    <submittedName>
        <fullName evidence="2">Uncharacterized protein</fullName>
    </submittedName>
</protein>
<reference evidence="3" key="1">
    <citation type="journal article" date="2019" name="Int. J. Syst. Evol. Microbiol.">
        <title>The Global Catalogue of Microorganisms (GCM) 10K type strain sequencing project: providing services to taxonomists for standard genome sequencing and annotation.</title>
        <authorList>
            <consortium name="The Broad Institute Genomics Platform"/>
            <consortium name="The Broad Institute Genome Sequencing Center for Infectious Disease"/>
            <person name="Wu L."/>
            <person name="Ma J."/>
        </authorList>
    </citation>
    <scope>NUCLEOTIDE SEQUENCE [LARGE SCALE GENOMIC DNA]</scope>
    <source>
        <strain evidence="3">CGMCC 1.12479</strain>
    </source>
</reference>
<dbReference type="RefSeq" id="WP_188438486.1">
    <property type="nucleotide sequence ID" value="NZ_BMFD01000001.1"/>
</dbReference>
<feature type="signal peptide" evidence="1">
    <location>
        <begin position="1"/>
        <end position="24"/>
    </location>
</feature>
<proteinExistence type="predicted"/>
<comment type="caution">
    <text evidence="2">The sequence shown here is derived from an EMBL/GenBank/DDBJ whole genome shotgun (WGS) entry which is preliminary data.</text>
</comment>
<keyword evidence="3" id="KW-1185">Reference proteome</keyword>
<evidence type="ECO:0000256" key="1">
    <source>
        <dbReference type="SAM" id="SignalP"/>
    </source>
</evidence>
<name>A0ABQ1LJ78_9BACT</name>
<accession>A0ABQ1LJ78</accession>
<organism evidence="2 3">
    <name type="scientific">Belliella aquatica</name>
    <dbReference type="NCBI Taxonomy" id="1323734"/>
    <lineage>
        <taxon>Bacteria</taxon>
        <taxon>Pseudomonadati</taxon>
        <taxon>Bacteroidota</taxon>
        <taxon>Cytophagia</taxon>
        <taxon>Cytophagales</taxon>
        <taxon>Cyclobacteriaceae</taxon>
        <taxon>Belliella</taxon>
    </lineage>
</organism>
<sequence>MKIKINLMTLLITIVMILPTFTMAQQPSLPPDTKWICCYSNSFDCYDRYGTIYPNANVSYVDNCDGHDPLPGPVIKE</sequence>
<keyword evidence="1" id="KW-0732">Signal</keyword>
<feature type="chain" id="PRO_5045786498" evidence="1">
    <location>
        <begin position="25"/>
        <end position="77"/>
    </location>
</feature>
<dbReference type="EMBL" id="BMFD01000001">
    <property type="protein sequence ID" value="GGC25580.1"/>
    <property type="molecule type" value="Genomic_DNA"/>
</dbReference>
<dbReference type="Proteomes" id="UP000635885">
    <property type="component" value="Unassembled WGS sequence"/>
</dbReference>
<evidence type="ECO:0000313" key="2">
    <source>
        <dbReference type="EMBL" id="GGC25580.1"/>
    </source>
</evidence>
<gene>
    <name evidence="2" type="ORF">GCM10010993_00830</name>
</gene>